<dbReference type="PROSITE" id="PS51257">
    <property type="entry name" value="PROKAR_LIPOPROTEIN"/>
    <property type="match status" value="1"/>
</dbReference>
<keyword evidence="1" id="KW-0472">Membrane</keyword>
<reference evidence="2 3" key="1">
    <citation type="journal article" date="2011" name="PLoS Genet.">
        <title>Azospirillum genomes reveal transition of bacteria from aquatic to terrestrial environments.</title>
        <authorList>
            <person name="Wisniewski-Dye F."/>
            <person name="Borziak K."/>
            <person name="Khalsa-Moyers G."/>
            <person name="Alexandre G."/>
            <person name="Sukharnikov L.O."/>
            <person name="Wuichet K."/>
            <person name="Hurst G.B."/>
            <person name="McDonald W.H."/>
            <person name="Robertson J.S."/>
            <person name="Barbe V."/>
            <person name="Calteau A."/>
            <person name="Rouy Z."/>
            <person name="Mangenot S."/>
            <person name="Prigent-Combaret C."/>
            <person name="Normand P."/>
            <person name="Boyer M."/>
            <person name="Siguier P."/>
            <person name="Dessaux Y."/>
            <person name="Elmerich C."/>
            <person name="Condemine G."/>
            <person name="Krishnen G."/>
            <person name="Kennedy I."/>
            <person name="Paterson A.H."/>
            <person name="Gonzalez V."/>
            <person name="Mavingui P."/>
            <person name="Zhulin I.B."/>
        </authorList>
    </citation>
    <scope>NUCLEOTIDE SEQUENCE [LARGE SCALE GENOMIC DNA]</scope>
    <source>
        <strain evidence="2 3">Sp245</strain>
    </source>
</reference>
<sequence>MGKRMKVTVGEVAQCAVSAAVGCWLYWVFMDDPNPKVPLLIALVGGFSSGWASTFLYVWLRFGWKAARSMSMSP</sequence>
<gene>
    <name evidence="2" type="ORF">AZOBR_200053</name>
</gene>
<keyword evidence="1" id="KW-0812">Transmembrane</keyword>
<protein>
    <submittedName>
        <fullName evidence="2">Uncharacterized protein</fullName>
    </submittedName>
</protein>
<proteinExistence type="predicted"/>
<organism evidence="2 3">
    <name type="scientific">Azospirillum baldaniorum</name>
    <dbReference type="NCBI Taxonomy" id="1064539"/>
    <lineage>
        <taxon>Bacteria</taxon>
        <taxon>Pseudomonadati</taxon>
        <taxon>Pseudomonadota</taxon>
        <taxon>Alphaproteobacteria</taxon>
        <taxon>Rhodospirillales</taxon>
        <taxon>Azospirillaceae</taxon>
        <taxon>Azospirillum</taxon>
    </lineage>
</organism>
<name>A0A9P1NN60_9PROT</name>
<dbReference type="KEGG" id="abs:AZOBR_200053"/>
<accession>A0A9P1NN60</accession>
<keyword evidence="1" id="KW-1133">Transmembrane helix</keyword>
<dbReference type="EMBL" id="HE577327">
    <property type="protein sequence ID" value="CCC99348.1"/>
    <property type="molecule type" value="Genomic_DNA"/>
</dbReference>
<evidence type="ECO:0000313" key="3">
    <source>
        <dbReference type="Proteomes" id="UP000007319"/>
    </source>
</evidence>
<evidence type="ECO:0000256" key="1">
    <source>
        <dbReference type="SAM" id="Phobius"/>
    </source>
</evidence>
<evidence type="ECO:0000313" key="2">
    <source>
        <dbReference type="EMBL" id="CCC99348.1"/>
    </source>
</evidence>
<feature type="transmembrane region" description="Helical" evidence="1">
    <location>
        <begin position="7"/>
        <end position="27"/>
    </location>
</feature>
<keyword evidence="3" id="KW-1185">Reference proteome</keyword>
<feature type="transmembrane region" description="Helical" evidence="1">
    <location>
        <begin position="39"/>
        <end position="60"/>
    </location>
</feature>
<dbReference type="AlphaFoldDB" id="A0A9P1NN60"/>
<dbReference type="Proteomes" id="UP000007319">
    <property type="component" value="Chromosome"/>
</dbReference>